<dbReference type="SUPFAM" id="SSF48452">
    <property type="entry name" value="TPR-like"/>
    <property type="match status" value="1"/>
</dbReference>
<comment type="similarity">
    <text evidence="2">Belongs to the SusD family.</text>
</comment>
<dbReference type="GO" id="GO:0009279">
    <property type="term" value="C:cell outer membrane"/>
    <property type="evidence" value="ECO:0007669"/>
    <property type="project" value="UniProtKB-SubCell"/>
</dbReference>
<feature type="domain" description="SusD-like N-terminal" evidence="7">
    <location>
        <begin position="33"/>
        <end position="223"/>
    </location>
</feature>
<dbReference type="InterPro" id="IPR011990">
    <property type="entry name" value="TPR-like_helical_dom_sf"/>
</dbReference>
<evidence type="ECO:0000313" key="8">
    <source>
        <dbReference type="EMBL" id="TKB96894.1"/>
    </source>
</evidence>
<evidence type="ECO:0000256" key="2">
    <source>
        <dbReference type="ARBA" id="ARBA00006275"/>
    </source>
</evidence>
<protein>
    <submittedName>
        <fullName evidence="8">RagB/SusD family nutrient uptake outer membrane protein</fullName>
    </submittedName>
</protein>
<evidence type="ECO:0000256" key="5">
    <source>
        <dbReference type="ARBA" id="ARBA00023237"/>
    </source>
</evidence>
<evidence type="ECO:0000256" key="3">
    <source>
        <dbReference type="ARBA" id="ARBA00022729"/>
    </source>
</evidence>
<dbReference type="EMBL" id="SWBP01000004">
    <property type="protein sequence ID" value="TKB96894.1"/>
    <property type="molecule type" value="Genomic_DNA"/>
</dbReference>
<accession>A0A4U1BX18</accession>
<evidence type="ECO:0000313" key="9">
    <source>
        <dbReference type="Proteomes" id="UP000308181"/>
    </source>
</evidence>
<name>A0A4U1BX18_9SPHI</name>
<gene>
    <name evidence="8" type="ORF">FA046_12520</name>
</gene>
<dbReference type="AlphaFoldDB" id="A0A4U1BX18"/>
<evidence type="ECO:0000259" key="6">
    <source>
        <dbReference type="Pfam" id="PF07980"/>
    </source>
</evidence>
<keyword evidence="9" id="KW-1185">Reference proteome</keyword>
<feature type="domain" description="RagB/SusD" evidence="6">
    <location>
        <begin position="519"/>
        <end position="609"/>
    </location>
</feature>
<organism evidence="8 9">
    <name type="scientific">Pedobacter cryophilus</name>
    <dbReference type="NCBI Taxonomy" id="2571271"/>
    <lineage>
        <taxon>Bacteria</taxon>
        <taxon>Pseudomonadati</taxon>
        <taxon>Bacteroidota</taxon>
        <taxon>Sphingobacteriia</taxon>
        <taxon>Sphingobacteriales</taxon>
        <taxon>Sphingobacteriaceae</taxon>
        <taxon>Pedobacter</taxon>
    </lineage>
</organism>
<dbReference type="Pfam" id="PF14322">
    <property type="entry name" value="SusD-like_3"/>
    <property type="match status" value="1"/>
</dbReference>
<keyword evidence="4" id="KW-0472">Membrane</keyword>
<dbReference type="Pfam" id="PF07980">
    <property type="entry name" value="SusD_RagB"/>
    <property type="match status" value="2"/>
</dbReference>
<feature type="domain" description="RagB/SusD" evidence="6">
    <location>
        <begin position="365"/>
        <end position="435"/>
    </location>
</feature>
<dbReference type="PROSITE" id="PS51257">
    <property type="entry name" value="PROKAR_LIPOPROTEIN"/>
    <property type="match status" value="1"/>
</dbReference>
<dbReference type="RefSeq" id="WP_136826858.1">
    <property type="nucleotide sequence ID" value="NZ_SWBP01000004.1"/>
</dbReference>
<dbReference type="Proteomes" id="UP000308181">
    <property type="component" value="Unassembled WGS sequence"/>
</dbReference>
<keyword evidence="3" id="KW-0732">Signal</keyword>
<comment type="caution">
    <text evidence="8">The sequence shown here is derived from an EMBL/GenBank/DDBJ whole genome shotgun (WGS) entry which is preliminary data.</text>
</comment>
<sequence>MMKKIKIFIFTTLAFITLSCNKSLELNPTDFSSPENYYNTEQQLNFALNGIYGVLRGSSMYGGNLNSSLAHPSDEALWRYNTASSTGFEFLTYNSSAPLISSLWGNLYNGINLSNLLLENMDKATASDEGKKVIRGEALFLRAYYYFLLVDHFGGVPLKLKPSQSPDRAEDVSLPRSSIAEVYAQITKDMLEAETLVKPISAFTHSGRVTQTVVQGMLARVYLTMAGAPLRDVSKYVDAKLWAGKVIESGLHSLNPNYKQIFVNHNQDLYDNRESMWEVEFFGNTNTTNLSLGGRLGILTGIFSTNEAYPGFCTDNYHTTAKLYNLYQQNPNDLRRDVSIAAYRYVGTSSLPVLHTATQIYERATAKWRREYETLLPRSRANTSTNFPLLRYADVLLMYAEAENELNGPTQDALDKINMVRRRAMGTGSRISAINIVTQGTGYNANHTISFSGGGGDMAYADAILTSGRITGIRLVSGGAFYTSAPTVTITGVTAGTGATATAVLTPINPAAADLAMPTTNPKITFFKAIQDERARELAFETIRLHDLKRWGIYIESLREVSDDITNNAPATWKFLAQSGLNATPRNVLFPIPLVELTSNPNLVQNLGY</sequence>
<dbReference type="InterPro" id="IPR012944">
    <property type="entry name" value="SusD_RagB_dom"/>
</dbReference>
<dbReference type="OrthoDB" id="5694214at2"/>
<evidence type="ECO:0000256" key="1">
    <source>
        <dbReference type="ARBA" id="ARBA00004442"/>
    </source>
</evidence>
<dbReference type="InterPro" id="IPR033985">
    <property type="entry name" value="SusD-like_N"/>
</dbReference>
<comment type="subcellular location">
    <subcellularLocation>
        <location evidence="1">Cell outer membrane</location>
    </subcellularLocation>
</comment>
<reference evidence="8 9" key="1">
    <citation type="submission" date="2019-04" db="EMBL/GenBank/DDBJ databases">
        <title>Pedobacter sp. AR-3-17 sp. nov., isolated from Arctic soil.</title>
        <authorList>
            <person name="Dahal R.H."/>
            <person name="Kim D.-U."/>
        </authorList>
    </citation>
    <scope>NUCLEOTIDE SEQUENCE [LARGE SCALE GENOMIC DNA]</scope>
    <source>
        <strain evidence="8 9">AR-3-17</strain>
    </source>
</reference>
<dbReference type="Gene3D" id="1.25.40.390">
    <property type="match status" value="1"/>
</dbReference>
<proteinExistence type="inferred from homology"/>
<evidence type="ECO:0000256" key="4">
    <source>
        <dbReference type="ARBA" id="ARBA00023136"/>
    </source>
</evidence>
<evidence type="ECO:0000259" key="7">
    <source>
        <dbReference type="Pfam" id="PF14322"/>
    </source>
</evidence>
<keyword evidence="5" id="KW-0998">Cell outer membrane</keyword>